<dbReference type="AlphaFoldDB" id="A0A834IUS1"/>
<evidence type="ECO:0000256" key="2">
    <source>
        <dbReference type="ARBA" id="ARBA00010142"/>
    </source>
</evidence>
<sequence length="183" mass="21103">MEIKRKIVVVGDGGCGKTSLLTLYTTNEFSEHYTPTVFDTCYKEVLIEDKTVFLTMWDTAGEEDYDRLRPLSYSNTNIVLICFAIDNPTSLKNVKYKWYPEIQHFLPHVHYFLVGTKQDLRSSKCKNQVSYCSGYKMSKKIRADGYMECSSKLSLGVRAVFEDSLKLSFLPKRRANLFNCTIL</sequence>
<dbReference type="GO" id="GO:0035006">
    <property type="term" value="P:melanization defense response"/>
    <property type="evidence" value="ECO:0007669"/>
    <property type="project" value="UniProtKB-ARBA"/>
</dbReference>
<dbReference type="CDD" id="cd00157">
    <property type="entry name" value="Rho"/>
    <property type="match status" value="1"/>
</dbReference>
<dbReference type="InterPro" id="IPR027417">
    <property type="entry name" value="P-loop_NTPase"/>
</dbReference>
<dbReference type="PROSITE" id="PS51420">
    <property type="entry name" value="RHO"/>
    <property type="match status" value="1"/>
</dbReference>
<evidence type="ECO:0000256" key="3">
    <source>
        <dbReference type="ARBA" id="ARBA00022475"/>
    </source>
</evidence>
<dbReference type="GO" id="GO:0005525">
    <property type="term" value="F:GTP binding"/>
    <property type="evidence" value="ECO:0007669"/>
    <property type="project" value="UniProtKB-KW"/>
</dbReference>
<keyword evidence="6" id="KW-0342">GTP-binding</keyword>
<dbReference type="InterPro" id="IPR001806">
    <property type="entry name" value="Small_GTPase"/>
</dbReference>
<dbReference type="SMART" id="SM00175">
    <property type="entry name" value="RAB"/>
    <property type="match status" value="1"/>
</dbReference>
<dbReference type="GO" id="GO:0007264">
    <property type="term" value="P:small GTPase-mediated signal transduction"/>
    <property type="evidence" value="ECO:0007669"/>
    <property type="project" value="InterPro"/>
</dbReference>
<evidence type="ECO:0000256" key="1">
    <source>
        <dbReference type="ARBA" id="ARBA00004342"/>
    </source>
</evidence>
<gene>
    <name evidence="10" type="ORF">GWI33_001416</name>
</gene>
<dbReference type="InterPro" id="IPR005225">
    <property type="entry name" value="Small_GTP-bd"/>
</dbReference>
<evidence type="ECO:0000313" key="10">
    <source>
        <dbReference type="EMBL" id="KAF7287447.1"/>
    </source>
</evidence>
<keyword evidence="7" id="KW-0472">Membrane</keyword>
<evidence type="ECO:0008006" key="12">
    <source>
        <dbReference type="Google" id="ProtNLM"/>
    </source>
</evidence>
<dbReference type="Proteomes" id="UP000625711">
    <property type="component" value="Unassembled WGS sequence"/>
</dbReference>
<dbReference type="GO" id="GO:0022412">
    <property type="term" value="P:cellular process involved in reproduction in multicellular organism"/>
    <property type="evidence" value="ECO:0007669"/>
    <property type="project" value="UniProtKB-ARBA"/>
</dbReference>
<dbReference type="PRINTS" id="PR00449">
    <property type="entry name" value="RASTRNSFRMNG"/>
</dbReference>
<accession>A0A834IUS1</accession>
<keyword evidence="5" id="KW-0547">Nucleotide-binding</keyword>
<keyword evidence="4" id="KW-0488">Methylation</keyword>
<dbReference type="Gene3D" id="3.40.50.300">
    <property type="entry name" value="P-loop containing nucleotide triphosphate hydrolases"/>
    <property type="match status" value="1"/>
</dbReference>
<dbReference type="GO" id="GO:0035099">
    <property type="term" value="P:hemocyte migration"/>
    <property type="evidence" value="ECO:0007669"/>
    <property type="project" value="UniProtKB-ARBA"/>
</dbReference>
<protein>
    <recommendedName>
        <fullName evidence="12">Ras-like GTP-binding protein RhoL</fullName>
    </recommendedName>
</protein>
<evidence type="ECO:0000313" key="11">
    <source>
        <dbReference type="Proteomes" id="UP000625711"/>
    </source>
</evidence>
<keyword evidence="8" id="KW-0449">Lipoprotein</keyword>
<evidence type="ECO:0000256" key="4">
    <source>
        <dbReference type="ARBA" id="ARBA00022481"/>
    </source>
</evidence>
<dbReference type="GO" id="GO:0003924">
    <property type="term" value="F:GTPase activity"/>
    <property type="evidence" value="ECO:0007669"/>
    <property type="project" value="InterPro"/>
</dbReference>
<evidence type="ECO:0000256" key="6">
    <source>
        <dbReference type="ARBA" id="ARBA00023134"/>
    </source>
</evidence>
<comment type="subcellular location">
    <subcellularLocation>
        <location evidence="1">Cell membrane</location>
        <topology evidence="1">Lipid-anchor</topology>
        <orientation evidence="1">Cytoplasmic side</orientation>
    </subcellularLocation>
</comment>
<dbReference type="Pfam" id="PF00071">
    <property type="entry name" value="Ras"/>
    <property type="match status" value="1"/>
</dbReference>
<evidence type="ECO:0000256" key="8">
    <source>
        <dbReference type="ARBA" id="ARBA00023288"/>
    </source>
</evidence>
<organism evidence="10 11">
    <name type="scientific">Rhynchophorus ferrugineus</name>
    <name type="common">Red palm weevil</name>
    <name type="synonym">Curculio ferrugineus</name>
    <dbReference type="NCBI Taxonomy" id="354439"/>
    <lineage>
        <taxon>Eukaryota</taxon>
        <taxon>Metazoa</taxon>
        <taxon>Ecdysozoa</taxon>
        <taxon>Arthropoda</taxon>
        <taxon>Hexapoda</taxon>
        <taxon>Insecta</taxon>
        <taxon>Pterygota</taxon>
        <taxon>Neoptera</taxon>
        <taxon>Endopterygota</taxon>
        <taxon>Coleoptera</taxon>
        <taxon>Polyphaga</taxon>
        <taxon>Cucujiformia</taxon>
        <taxon>Curculionidae</taxon>
        <taxon>Dryophthorinae</taxon>
        <taxon>Rhynchophorus</taxon>
    </lineage>
</organism>
<comment type="similarity">
    <text evidence="2">Belongs to the small GTPase superfamily. Rho family.</text>
</comment>
<comment type="caution">
    <text evidence="10">The sequence shown here is derived from an EMBL/GenBank/DDBJ whole genome shotgun (WGS) entry which is preliminary data.</text>
</comment>
<keyword evidence="11" id="KW-1185">Reference proteome</keyword>
<dbReference type="NCBIfam" id="TIGR00231">
    <property type="entry name" value="small_GTP"/>
    <property type="match status" value="1"/>
</dbReference>
<dbReference type="PROSITE" id="PS51421">
    <property type="entry name" value="RAS"/>
    <property type="match status" value="1"/>
</dbReference>
<dbReference type="GO" id="GO:0003006">
    <property type="term" value="P:developmental process involved in reproduction"/>
    <property type="evidence" value="ECO:0007669"/>
    <property type="project" value="UniProtKB-ARBA"/>
</dbReference>
<proteinExistence type="inferred from homology"/>
<keyword evidence="9" id="KW-0636">Prenylation</keyword>
<dbReference type="OrthoDB" id="8830751at2759"/>
<evidence type="ECO:0000256" key="5">
    <source>
        <dbReference type="ARBA" id="ARBA00022741"/>
    </source>
</evidence>
<dbReference type="SMART" id="SM00173">
    <property type="entry name" value="RAS"/>
    <property type="match status" value="1"/>
</dbReference>
<keyword evidence="3" id="KW-1003">Cell membrane</keyword>
<dbReference type="EMBL" id="JAACXV010000013">
    <property type="protein sequence ID" value="KAF7287447.1"/>
    <property type="molecule type" value="Genomic_DNA"/>
</dbReference>
<dbReference type="SMART" id="SM00174">
    <property type="entry name" value="RHO"/>
    <property type="match status" value="1"/>
</dbReference>
<dbReference type="PANTHER" id="PTHR24072">
    <property type="entry name" value="RHO FAMILY GTPASE"/>
    <property type="match status" value="1"/>
</dbReference>
<name>A0A834IUS1_RHYFE</name>
<dbReference type="PROSITE" id="PS51419">
    <property type="entry name" value="RAB"/>
    <property type="match status" value="1"/>
</dbReference>
<evidence type="ECO:0000256" key="9">
    <source>
        <dbReference type="ARBA" id="ARBA00023289"/>
    </source>
</evidence>
<dbReference type="GO" id="GO:0001667">
    <property type="term" value="P:ameboidal-type cell migration"/>
    <property type="evidence" value="ECO:0007669"/>
    <property type="project" value="UniProtKB-ARBA"/>
</dbReference>
<evidence type="ECO:0000256" key="7">
    <source>
        <dbReference type="ARBA" id="ARBA00023136"/>
    </source>
</evidence>
<dbReference type="GO" id="GO:0005886">
    <property type="term" value="C:plasma membrane"/>
    <property type="evidence" value="ECO:0007669"/>
    <property type="project" value="UniProtKB-SubCell"/>
</dbReference>
<dbReference type="SUPFAM" id="SSF52540">
    <property type="entry name" value="P-loop containing nucleoside triphosphate hydrolases"/>
    <property type="match status" value="1"/>
</dbReference>
<reference evidence="10" key="1">
    <citation type="submission" date="2020-08" db="EMBL/GenBank/DDBJ databases">
        <title>Genome sequencing and assembly of the red palm weevil Rhynchophorus ferrugineus.</title>
        <authorList>
            <person name="Dias G.B."/>
            <person name="Bergman C.M."/>
            <person name="Manee M."/>
        </authorList>
    </citation>
    <scope>NUCLEOTIDE SEQUENCE</scope>
    <source>
        <strain evidence="10">AA-2017</strain>
        <tissue evidence="10">Whole larva</tissue>
    </source>
</reference>
<dbReference type="InterPro" id="IPR003578">
    <property type="entry name" value="Small_GTPase_Rho"/>
</dbReference>
<dbReference type="FunFam" id="3.40.50.300:FF:000983">
    <property type="entry name" value="Rho family GTPase"/>
    <property type="match status" value="1"/>
</dbReference>